<reference evidence="2" key="1">
    <citation type="journal article" date="2014" name="Science">
        <title>Ancient hybridizations among the ancestral genomes of bread wheat.</title>
        <authorList>
            <consortium name="International Wheat Genome Sequencing Consortium,"/>
            <person name="Marcussen T."/>
            <person name="Sandve S.R."/>
            <person name="Heier L."/>
            <person name="Spannagl M."/>
            <person name="Pfeifer M."/>
            <person name="Jakobsen K.S."/>
            <person name="Wulff B.B."/>
            <person name="Steuernagel B."/>
            <person name="Mayer K.F."/>
            <person name="Olsen O.A."/>
        </authorList>
    </citation>
    <scope>NUCLEOTIDE SEQUENCE [LARGE SCALE GENOMIC DNA]</scope>
    <source>
        <strain evidence="2">cv. AL8/78</strain>
    </source>
</reference>
<dbReference type="Gramene" id="AET2Gv20734700.24">
    <property type="protein sequence ID" value="AET2Gv20734700.24"/>
    <property type="gene ID" value="AET2Gv20734700"/>
</dbReference>
<keyword evidence="2" id="KW-1185">Reference proteome</keyword>
<dbReference type="Proteomes" id="UP000015105">
    <property type="component" value="Chromosome 2D"/>
</dbReference>
<reference evidence="1" key="4">
    <citation type="submission" date="2019-03" db="UniProtKB">
        <authorList>
            <consortium name="EnsemblPlants"/>
        </authorList>
    </citation>
    <scope>IDENTIFICATION</scope>
</reference>
<organism evidence="1 2">
    <name type="scientific">Aegilops tauschii subsp. strangulata</name>
    <name type="common">Goatgrass</name>
    <dbReference type="NCBI Taxonomy" id="200361"/>
    <lineage>
        <taxon>Eukaryota</taxon>
        <taxon>Viridiplantae</taxon>
        <taxon>Streptophyta</taxon>
        <taxon>Embryophyta</taxon>
        <taxon>Tracheophyta</taxon>
        <taxon>Spermatophyta</taxon>
        <taxon>Magnoliopsida</taxon>
        <taxon>Liliopsida</taxon>
        <taxon>Poales</taxon>
        <taxon>Poaceae</taxon>
        <taxon>BOP clade</taxon>
        <taxon>Pooideae</taxon>
        <taxon>Triticodae</taxon>
        <taxon>Triticeae</taxon>
        <taxon>Triticinae</taxon>
        <taxon>Aegilops</taxon>
    </lineage>
</organism>
<evidence type="ECO:0008006" key="3">
    <source>
        <dbReference type="Google" id="ProtNLM"/>
    </source>
</evidence>
<dbReference type="AlphaFoldDB" id="A0A453C4W2"/>
<dbReference type="EnsemblPlants" id="AET2Gv20734700.24">
    <property type="protein sequence ID" value="AET2Gv20734700.24"/>
    <property type="gene ID" value="AET2Gv20734700"/>
</dbReference>
<proteinExistence type="predicted"/>
<reference evidence="1" key="5">
    <citation type="journal article" date="2021" name="G3 (Bethesda)">
        <title>Aegilops tauschii genome assembly Aet v5.0 features greater sequence contiguity and improved annotation.</title>
        <authorList>
            <person name="Wang L."/>
            <person name="Zhu T."/>
            <person name="Rodriguez J.C."/>
            <person name="Deal K.R."/>
            <person name="Dubcovsky J."/>
            <person name="McGuire P.E."/>
            <person name="Lux T."/>
            <person name="Spannagl M."/>
            <person name="Mayer K.F.X."/>
            <person name="Baldrich P."/>
            <person name="Meyers B.C."/>
            <person name="Huo N."/>
            <person name="Gu Y.Q."/>
            <person name="Zhou H."/>
            <person name="Devos K.M."/>
            <person name="Bennetzen J.L."/>
            <person name="Unver T."/>
            <person name="Budak H."/>
            <person name="Gulick P.J."/>
            <person name="Galiba G."/>
            <person name="Kalapos B."/>
            <person name="Nelson D.R."/>
            <person name="Li P."/>
            <person name="You F.M."/>
            <person name="Luo M.C."/>
            <person name="Dvorak J."/>
        </authorList>
    </citation>
    <scope>NUCLEOTIDE SEQUENCE [LARGE SCALE GENOMIC DNA]</scope>
    <source>
        <strain evidence="1">cv. AL8/78</strain>
    </source>
</reference>
<sequence>IKGKSDLLRVLDDYGVGDTVTLTIRRGAETIPIALSLEDASV</sequence>
<protein>
    <recommendedName>
        <fullName evidence="3">PDZ domain-containing protein</fullName>
    </recommendedName>
</protein>
<reference evidence="2" key="2">
    <citation type="journal article" date="2017" name="Nat. Plants">
        <title>The Aegilops tauschii genome reveals multiple impacts of transposons.</title>
        <authorList>
            <person name="Zhao G."/>
            <person name="Zou C."/>
            <person name="Li K."/>
            <person name="Wang K."/>
            <person name="Li T."/>
            <person name="Gao L."/>
            <person name="Zhang X."/>
            <person name="Wang H."/>
            <person name="Yang Z."/>
            <person name="Liu X."/>
            <person name="Jiang W."/>
            <person name="Mao L."/>
            <person name="Kong X."/>
            <person name="Jiao Y."/>
            <person name="Jia J."/>
        </authorList>
    </citation>
    <scope>NUCLEOTIDE SEQUENCE [LARGE SCALE GENOMIC DNA]</scope>
    <source>
        <strain evidence="2">cv. AL8/78</strain>
    </source>
</reference>
<reference evidence="1" key="3">
    <citation type="journal article" date="2017" name="Nature">
        <title>Genome sequence of the progenitor of the wheat D genome Aegilops tauschii.</title>
        <authorList>
            <person name="Luo M.C."/>
            <person name="Gu Y.Q."/>
            <person name="Puiu D."/>
            <person name="Wang H."/>
            <person name="Twardziok S.O."/>
            <person name="Deal K.R."/>
            <person name="Huo N."/>
            <person name="Zhu T."/>
            <person name="Wang L."/>
            <person name="Wang Y."/>
            <person name="McGuire P.E."/>
            <person name="Liu S."/>
            <person name="Long H."/>
            <person name="Ramasamy R.K."/>
            <person name="Rodriguez J.C."/>
            <person name="Van S.L."/>
            <person name="Yuan L."/>
            <person name="Wang Z."/>
            <person name="Xia Z."/>
            <person name="Xiao L."/>
            <person name="Anderson O.D."/>
            <person name="Ouyang S."/>
            <person name="Liang Y."/>
            <person name="Zimin A.V."/>
            <person name="Pertea G."/>
            <person name="Qi P."/>
            <person name="Bennetzen J.L."/>
            <person name="Dai X."/>
            <person name="Dawson M.W."/>
            <person name="Muller H.G."/>
            <person name="Kugler K."/>
            <person name="Rivarola-Duarte L."/>
            <person name="Spannagl M."/>
            <person name="Mayer K.F.X."/>
            <person name="Lu F.H."/>
            <person name="Bevan M.W."/>
            <person name="Leroy P."/>
            <person name="Li P."/>
            <person name="You F.M."/>
            <person name="Sun Q."/>
            <person name="Liu Z."/>
            <person name="Lyons E."/>
            <person name="Wicker T."/>
            <person name="Salzberg S.L."/>
            <person name="Devos K.M."/>
            <person name="Dvorak J."/>
        </authorList>
    </citation>
    <scope>NUCLEOTIDE SEQUENCE [LARGE SCALE GENOMIC DNA]</scope>
    <source>
        <strain evidence="1">cv. AL8/78</strain>
    </source>
</reference>
<evidence type="ECO:0000313" key="2">
    <source>
        <dbReference type="Proteomes" id="UP000015105"/>
    </source>
</evidence>
<dbReference type="Gene3D" id="2.30.42.10">
    <property type="match status" value="1"/>
</dbReference>
<evidence type="ECO:0000313" key="1">
    <source>
        <dbReference type="EnsemblPlants" id="AET2Gv20734700.24"/>
    </source>
</evidence>
<accession>A0A453C4W2</accession>
<name>A0A453C4W2_AEGTS</name>
<dbReference type="InterPro" id="IPR036034">
    <property type="entry name" value="PDZ_sf"/>
</dbReference>